<dbReference type="Pfam" id="PF07534">
    <property type="entry name" value="TLD"/>
    <property type="match status" value="1"/>
</dbReference>
<feature type="domain" description="TLDc" evidence="6">
    <location>
        <begin position="150"/>
        <end position="309"/>
    </location>
</feature>
<evidence type="ECO:0000256" key="5">
    <source>
        <dbReference type="SAM" id="MobiDB-lite"/>
    </source>
</evidence>
<dbReference type="eggNOG" id="KOG2372">
    <property type="taxonomic scope" value="Eukaryota"/>
</dbReference>
<dbReference type="EMBL" id="KI913967">
    <property type="protein sequence ID" value="ETV99565.1"/>
    <property type="molecule type" value="Genomic_DNA"/>
</dbReference>
<dbReference type="GeneID" id="20085274"/>
<name>A0A024TZH0_9STRA</name>
<dbReference type="SMART" id="SM00584">
    <property type="entry name" value="TLDc"/>
    <property type="match status" value="1"/>
</dbReference>
<dbReference type="PANTHER" id="PTHR23354:SF62">
    <property type="entry name" value="MUSTARD, ISOFORM V"/>
    <property type="match status" value="1"/>
</dbReference>
<dbReference type="AlphaFoldDB" id="A0A024TZH0"/>
<dbReference type="OrthoDB" id="26679at2759"/>
<evidence type="ECO:0000256" key="4">
    <source>
        <dbReference type="ARBA" id="ARBA00040604"/>
    </source>
</evidence>
<protein>
    <recommendedName>
        <fullName evidence="4">Oxidation resistance protein 1</fullName>
    </recommendedName>
</protein>
<evidence type="ECO:0000256" key="3">
    <source>
        <dbReference type="ARBA" id="ARBA00023128"/>
    </source>
</evidence>
<sequence length="313" mass="35050">MVLISDISPGPAYFLMMQNPWSDYEPICVERHYSIATRNAAKPQRRANSTHEHKVPKTKQTRSHSLQHAAVHAAVAAPEAELAETDTFASLQVHPIPNNNQMDDDEATICHPHTMLLRSMSDMPLTKSVSTHYDMPELIGGSSTDILSDPKVSKFLVPKIEACLPYRFRHKNWKLSFSLAQHGASLHTLFHRVRRQETTIVVIETADGDIFGGFATAPWTPCGLYYGTGESFVFTCHHKFELFPWTRKNTLLLFSDESTIAMGGGGGFAWALNHDLSQGTSAPSMTFDNRCLASRCNFAVVNFEVWQFASKYE</sequence>
<organism evidence="7">
    <name type="scientific">Aphanomyces invadans</name>
    <dbReference type="NCBI Taxonomy" id="157072"/>
    <lineage>
        <taxon>Eukaryota</taxon>
        <taxon>Sar</taxon>
        <taxon>Stramenopiles</taxon>
        <taxon>Oomycota</taxon>
        <taxon>Saprolegniomycetes</taxon>
        <taxon>Saprolegniales</taxon>
        <taxon>Verrucalvaceae</taxon>
        <taxon>Aphanomyces</taxon>
    </lineage>
</organism>
<gene>
    <name evidence="7" type="ORF">H310_08224</name>
</gene>
<keyword evidence="3" id="KW-0496">Mitochondrion</keyword>
<accession>A0A024TZH0</accession>
<evidence type="ECO:0000256" key="1">
    <source>
        <dbReference type="ARBA" id="ARBA00004173"/>
    </source>
</evidence>
<comment type="similarity">
    <text evidence="2">Belongs to the OXR1 family.</text>
</comment>
<dbReference type="RefSeq" id="XP_008872121.1">
    <property type="nucleotide sequence ID" value="XM_008873899.1"/>
</dbReference>
<proteinExistence type="inferred from homology"/>
<comment type="subcellular location">
    <subcellularLocation>
        <location evidence="1">Mitochondrion</location>
    </subcellularLocation>
</comment>
<dbReference type="PROSITE" id="PS51886">
    <property type="entry name" value="TLDC"/>
    <property type="match status" value="1"/>
</dbReference>
<feature type="region of interest" description="Disordered" evidence="5">
    <location>
        <begin position="39"/>
        <end position="63"/>
    </location>
</feature>
<evidence type="ECO:0000256" key="2">
    <source>
        <dbReference type="ARBA" id="ARBA00009540"/>
    </source>
</evidence>
<evidence type="ECO:0000313" key="7">
    <source>
        <dbReference type="EMBL" id="ETV99565.1"/>
    </source>
</evidence>
<dbReference type="GO" id="GO:0005739">
    <property type="term" value="C:mitochondrion"/>
    <property type="evidence" value="ECO:0007669"/>
    <property type="project" value="UniProtKB-SubCell"/>
</dbReference>
<reference evidence="7" key="1">
    <citation type="submission" date="2013-12" db="EMBL/GenBank/DDBJ databases">
        <title>The Genome Sequence of Aphanomyces invadans NJM9701.</title>
        <authorList>
            <consortium name="The Broad Institute Genomics Platform"/>
            <person name="Russ C."/>
            <person name="Tyler B."/>
            <person name="van West P."/>
            <person name="Dieguez-Uribeondo J."/>
            <person name="Young S.K."/>
            <person name="Zeng Q."/>
            <person name="Gargeya S."/>
            <person name="Fitzgerald M."/>
            <person name="Abouelleil A."/>
            <person name="Alvarado L."/>
            <person name="Chapman S.B."/>
            <person name="Gainer-Dewar J."/>
            <person name="Goldberg J."/>
            <person name="Griggs A."/>
            <person name="Gujja S."/>
            <person name="Hansen M."/>
            <person name="Howarth C."/>
            <person name="Imamovic A."/>
            <person name="Ireland A."/>
            <person name="Larimer J."/>
            <person name="McCowan C."/>
            <person name="Murphy C."/>
            <person name="Pearson M."/>
            <person name="Poon T.W."/>
            <person name="Priest M."/>
            <person name="Roberts A."/>
            <person name="Saif S."/>
            <person name="Shea T."/>
            <person name="Sykes S."/>
            <person name="Wortman J."/>
            <person name="Nusbaum C."/>
            <person name="Birren B."/>
        </authorList>
    </citation>
    <scope>NUCLEOTIDE SEQUENCE [LARGE SCALE GENOMIC DNA]</scope>
    <source>
        <strain evidence="7">NJM9701</strain>
    </source>
</reference>
<dbReference type="VEuPathDB" id="FungiDB:H310_08224"/>
<dbReference type="PANTHER" id="PTHR23354">
    <property type="entry name" value="NUCLEOLAR PROTEIN 7/ESTROGEN RECEPTOR COACTIVATOR-RELATED"/>
    <property type="match status" value="1"/>
</dbReference>
<evidence type="ECO:0000259" key="6">
    <source>
        <dbReference type="PROSITE" id="PS51886"/>
    </source>
</evidence>
<dbReference type="InterPro" id="IPR006571">
    <property type="entry name" value="TLDc_dom"/>
</dbReference>